<dbReference type="InterPro" id="IPR050834">
    <property type="entry name" value="Glycosyltransf_2"/>
</dbReference>
<dbReference type="Proteomes" id="UP000572072">
    <property type="component" value="Unassembled WGS sequence"/>
</dbReference>
<sequence length="283" mass="32514">MNTTNQPKASLIIAFYNNTQALDLIFNALSDQTEPNFEVIIADDGSKQDAVDFIAKRAEELPYKVKHVWHEDKGFRKNRVLNHSILASNSNYLIFIDGDCIPQKHFIEDHVCNAEKGRSLCGRRAELPEKFTEDVLNSAYPGTFFEDNKYRLLFHYFTTNGKHKEKGRHVEKGLRIANPFIQHYLQRSKVKGILGCNFSIHKDDILKVNAFDMRYEAPAIGEDSDIDYRLNLVGITNKPLCNLGCQIHMYHPWLERPSVNKELFQETVKNKAAWAELGISTLI</sequence>
<dbReference type="RefSeq" id="WP_171356819.1">
    <property type="nucleotide sequence ID" value="NZ_VTYN01000001.1"/>
</dbReference>
<gene>
    <name evidence="2" type="ORF">F0262_01125</name>
</gene>
<dbReference type="AlphaFoldDB" id="A0A7Y3Z5V4"/>
<dbReference type="PANTHER" id="PTHR43685">
    <property type="entry name" value="GLYCOSYLTRANSFERASE"/>
    <property type="match status" value="1"/>
</dbReference>
<dbReference type="InterPro" id="IPR001173">
    <property type="entry name" value="Glyco_trans_2-like"/>
</dbReference>
<dbReference type="EMBL" id="VTYN01000001">
    <property type="protein sequence ID" value="NOH46665.1"/>
    <property type="molecule type" value="Genomic_DNA"/>
</dbReference>
<evidence type="ECO:0000259" key="1">
    <source>
        <dbReference type="Pfam" id="PF00535"/>
    </source>
</evidence>
<dbReference type="GO" id="GO:0016740">
    <property type="term" value="F:transferase activity"/>
    <property type="evidence" value="ECO:0007669"/>
    <property type="project" value="UniProtKB-KW"/>
</dbReference>
<organism evidence="2 3">
    <name type="scientific">Vibrio rotiferianus</name>
    <dbReference type="NCBI Taxonomy" id="190895"/>
    <lineage>
        <taxon>Bacteria</taxon>
        <taxon>Pseudomonadati</taxon>
        <taxon>Pseudomonadota</taxon>
        <taxon>Gammaproteobacteria</taxon>
        <taxon>Vibrionales</taxon>
        <taxon>Vibrionaceae</taxon>
        <taxon>Vibrio</taxon>
    </lineage>
</organism>
<comment type="caution">
    <text evidence="2">The sequence shown here is derived from an EMBL/GenBank/DDBJ whole genome shotgun (WGS) entry which is preliminary data.</text>
</comment>
<evidence type="ECO:0000313" key="2">
    <source>
        <dbReference type="EMBL" id="NOH46665.1"/>
    </source>
</evidence>
<name>A0A7Y3Z5V4_9VIBR</name>
<dbReference type="InterPro" id="IPR029044">
    <property type="entry name" value="Nucleotide-diphossugar_trans"/>
</dbReference>
<proteinExistence type="predicted"/>
<dbReference type="Gene3D" id="3.90.550.10">
    <property type="entry name" value="Spore Coat Polysaccharide Biosynthesis Protein SpsA, Chain A"/>
    <property type="match status" value="1"/>
</dbReference>
<accession>A0A7Y3Z5V4</accession>
<dbReference type="SUPFAM" id="SSF53448">
    <property type="entry name" value="Nucleotide-diphospho-sugar transferases"/>
    <property type="match status" value="1"/>
</dbReference>
<reference evidence="2 3" key="1">
    <citation type="submission" date="2019-08" db="EMBL/GenBank/DDBJ databases">
        <title>Draft genome sequencing and comparative genomics of hatchery-associated Vibrios.</title>
        <authorList>
            <person name="Kehlet-Delgado H."/>
            <person name="Mueller R.S."/>
        </authorList>
    </citation>
    <scope>NUCLEOTIDE SEQUENCE [LARGE SCALE GENOMIC DNA]</scope>
    <source>
        <strain evidence="2 3">00-78-3</strain>
    </source>
</reference>
<keyword evidence="2" id="KW-0808">Transferase</keyword>
<protein>
    <submittedName>
        <fullName evidence="2">Glycosyltransferase</fullName>
    </submittedName>
</protein>
<feature type="domain" description="Glycosyltransferase 2-like" evidence="1">
    <location>
        <begin position="10"/>
        <end position="150"/>
    </location>
</feature>
<dbReference type="Pfam" id="PF00535">
    <property type="entry name" value="Glycos_transf_2"/>
    <property type="match status" value="1"/>
</dbReference>
<dbReference type="PANTHER" id="PTHR43685:SF3">
    <property type="entry name" value="SLR2126 PROTEIN"/>
    <property type="match status" value="1"/>
</dbReference>
<evidence type="ECO:0000313" key="3">
    <source>
        <dbReference type="Proteomes" id="UP000572072"/>
    </source>
</evidence>